<dbReference type="EMBL" id="KV722400">
    <property type="protein sequence ID" value="OCH90667.1"/>
    <property type="molecule type" value="Genomic_DNA"/>
</dbReference>
<evidence type="ECO:0000313" key="3">
    <source>
        <dbReference type="EMBL" id="OCH90667.1"/>
    </source>
</evidence>
<feature type="coiled-coil region" evidence="1">
    <location>
        <begin position="38"/>
        <end position="86"/>
    </location>
</feature>
<dbReference type="Pfam" id="PF20411">
    <property type="entry name" value="DUF6697"/>
    <property type="match status" value="1"/>
</dbReference>
<organism evidence="3 4">
    <name type="scientific">Obba rivulosa</name>
    <dbReference type="NCBI Taxonomy" id="1052685"/>
    <lineage>
        <taxon>Eukaryota</taxon>
        <taxon>Fungi</taxon>
        <taxon>Dikarya</taxon>
        <taxon>Basidiomycota</taxon>
        <taxon>Agaricomycotina</taxon>
        <taxon>Agaricomycetes</taxon>
        <taxon>Polyporales</taxon>
        <taxon>Gelatoporiaceae</taxon>
        <taxon>Obba</taxon>
    </lineage>
</organism>
<accession>A0A8E2B1V2</accession>
<feature type="domain" description="DUF6697" evidence="2">
    <location>
        <begin position="139"/>
        <end position="287"/>
    </location>
</feature>
<dbReference type="AlphaFoldDB" id="A0A8E2B1V2"/>
<sequence length="330" mass="37596">MSATIPIDSLQAAELVEFWSQKYCEVKRELEQLKYARMSILTERAIQLEKANAELSMNLSDVQNERVKFSEQIARFQNQLAALTAEMHCMRIAKILQTFGEPTVVVVPESKPASLLFSSPSLIMNNISGGMQQPQEIKQSHCCALANTFISQRRAARCFFLSRPPSMLPVRISKPAQSGYWFYPIDHTRQPAFELILEVSPNMFQKWSYVGTYTTAFLADYNMRLFEWMVLGEETKQAHCQRAKRSTRVLGSLKDVRRQYDIGELTVPCYVLRCIDFKAPFYDALQELVRKPLHDQEGIPAGHPAQVVPSLDPEAWAVRGESGHSDNQDI</sequence>
<reference evidence="3 4" key="1">
    <citation type="submission" date="2016-07" db="EMBL/GenBank/DDBJ databases">
        <title>Draft genome of the white-rot fungus Obba rivulosa 3A-2.</title>
        <authorList>
            <consortium name="DOE Joint Genome Institute"/>
            <person name="Miettinen O."/>
            <person name="Riley R."/>
            <person name="Acob R."/>
            <person name="Barry K."/>
            <person name="Cullen D."/>
            <person name="De Vries R."/>
            <person name="Hainaut M."/>
            <person name="Hatakka A."/>
            <person name="Henrissat B."/>
            <person name="Hilden K."/>
            <person name="Kuo R."/>
            <person name="Labutti K."/>
            <person name="Lipzen A."/>
            <person name="Makela M.R."/>
            <person name="Sandor L."/>
            <person name="Spatafora J.W."/>
            <person name="Grigoriev I.V."/>
            <person name="Hibbett D.S."/>
        </authorList>
    </citation>
    <scope>NUCLEOTIDE SEQUENCE [LARGE SCALE GENOMIC DNA]</scope>
    <source>
        <strain evidence="3 4">3A-2</strain>
    </source>
</reference>
<protein>
    <recommendedName>
        <fullName evidence="2">DUF6697 domain-containing protein</fullName>
    </recommendedName>
</protein>
<evidence type="ECO:0000313" key="4">
    <source>
        <dbReference type="Proteomes" id="UP000250043"/>
    </source>
</evidence>
<name>A0A8E2B1V2_9APHY</name>
<evidence type="ECO:0000259" key="2">
    <source>
        <dbReference type="Pfam" id="PF20411"/>
    </source>
</evidence>
<proteinExistence type="predicted"/>
<keyword evidence="1" id="KW-0175">Coiled coil</keyword>
<gene>
    <name evidence="3" type="ORF">OBBRIDRAFT_803856</name>
</gene>
<dbReference type="Proteomes" id="UP000250043">
    <property type="component" value="Unassembled WGS sequence"/>
</dbReference>
<dbReference type="OrthoDB" id="3214033at2759"/>
<evidence type="ECO:0000256" key="1">
    <source>
        <dbReference type="SAM" id="Coils"/>
    </source>
</evidence>
<dbReference type="InterPro" id="IPR046520">
    <property type="entry name" value="DUF6697"/>
</dbReference>
<keyword evidence="4" id="KW-1185">Reference proteome</keyword>